<dbReference type="InterPro" id="IPR000182">
    <property type="entry name" value="GNAT_dom"/>
</dbReference>
<proteinExistence type="predicted"/>
<dbReference type="PATRIC" id="fig|717774.3.peg.3966"/>
<gene>
    <name evidence="4" type="ordered locus">Marme_3849</name>
</gene>
<dbReference type="eggNOG" id="COG0456">
    <property type="taxonomic scope" value="Bacteria"/>
</dbReference>
<dbReference type="InterPro" id="IPR050832">
    <property type="entry name" value="Bact_Acetyltransf"/>
</dbReference>
<evidence type="ECO:0000313" key="4">
    <source>
        <dbReference type="EMBL" id="ADZ93059.1"/>
    </source>
</evidence>
<dbReference type="Proteomes" id="UP000001062">
    <property type="component" value="Chromosome"/>
</dbReference>
<protein>
    <submittedName>
        <fullName evidence="4">GCN5-related N-acetyltransferase</fullName>
    </submittedName>
</protein>
<keyword evidence="1 4" id="KW-0808">Transferase</keyword>
<dbReference type="GO" id="GO:0016747">
    <property type="term" value="F:acyltransferase activity, transferring groups other than amino-acyl groups"/>
    <property type="evidence" value="ECO:0007669"/>
    <property type="project" value="InterPro"/>
</dbReference>
<accession>F2JXR1</accession>
<feature type="domain" description="N-acetyltransferase" evidence="3">
    <location>
        <begin position="1"/>
        <end position="160"/>
    </location>
</feature>
<dbReference type="RefSeq" id="WP_013662961.1">
    <property type="nucleotide sequence ID" value="NC_015276.1"/>
</dbReference>
<dbReference type="AlphaFoldDB" id="F2JXR1"/>
<dbReference type="CDD" id="cd04301">
    <property type="entry name" value="NAT_SF"/>
    <property type="match status" value="1"/>
</dbReference>
<evidence type="ECO:0000259" key="3">
    <source>
        <dbReference type="PROSITE" id="PS51186"/>
    </source>
</evidence>
<keyword evidence="2" id="KW-0012">Acyltransferase</keyword>
<dbReference type="HOGENOM" id="CLU_013985_36_1_6"/>
<dbReference type="SUPFAM" id="SSF55729">
    <property type="entry name" value="Acyl-CoA N-acyltransferases (Nat)"/>
    <property type="match status" value="1"/>
</dbReference>
<reference evidence="4 5" key="1">
    <citation type="journal article" date="2012" name="Stand. Genomic Sci.">
        <title>Complete genome sequence of the melanogenic marine bacterium Marinomonas mediterranea type strain (MMB-1(T)).</title>
        <authorList>
            <person name="Lucas-Elio P."/>
            <person name="Goodwin L."/>
            <person name="Woyke T."/>
            <person name="Pitluck S."/>
            <person name="Nolan M."/>
            <person name="Kyrpides N.C."/>
            <person name="Detter J.C."/>
            <person name="Copeland A."/>
            <person name="Teshima H."/>
            <person name="Bruce D."/>
            <person name="Detter C."/>
            <person name="Tapia R."/>
            <person name="Han S."/>
            <person name="Land M.L."/>
            <person name="Ivanova N."/>
            <person name="Mikhailova N."/>
            <person name="Johnston A.W."/>
            <person name="Sanchez-Amat A."/>
        </authorList>
    </citation>
    <scope>NUCLEOTIDE SEQUENCE [LARGE SCALE GENOMIC DNA]</scope>
    <source>
        <strain evidence="5">ATCC 700492 / JCM 21426 / NBRC 103028 / MMB-1</strain>
    </source>
</reference>
<evidence type="ECO:0000256" key="1">
    <source>
        <dbReference type="ARBA" id="ARBA00022679"/>
    </source>
</evidence>
<dbReference type="STRING" id="717774.Marme_3849"/>
<sequence>MHIRVATMKDLDAISQLSAQIQRDQYRSEPDLFLTPDQVSDEEYRHYWKQVLNGRENRIFVAEQEGRIVGYVSAHILRFEMPFMIKKNMGRIGTIVVAYSMQRLGVGRRLSEHAEQWLVSAGAQEVALEVLERNTDAQSFYTTQGYKTCTRTLSKTLSRA</sequence>
<evidence type="ECO:0000313" key="5">
    <source>
        <dbReference type="Proteomes" id="UP000001062"/>
    </source>
</evidence>
<keyword evidence="5" id="KW-1185">Reference proteome</keyword>
<dbReference type="PANTHER" id="PTHR43877">
    <property type="entry name" value="AMINOALKYLPHOSPHONATE N-ACETYLTRANSFERASE-RELATED-RELATED"/>
    <property type="match status" value="1"/>
</dbReference>
<dbReference type="Gene3D" id="3.40.630.30">
    <property type="match status" value="1"/>
</dbReference>
<dbReference type="PROSITE" id="PS51186">
    <property type="entry name" value="GNAT"/>
    <property type="match status" value="1"/>
</dbReference>
<dbReference type="KEGG" id="mme:Marme_3849"/>
<dbReference type="EMBL" id="CP002583">
    <property type="protein sequence ID" value="ADZ93059.1"/>
    <property type="molecule type" value="Genomic_DNA"/>
</dbReference>
<organism evidence="4 5">
    <name type="scientific">Marinomonas mediterranea (strain ATCC 700492 / JCM 21426 / NBRC 103028 / MMB-1)</name>
    <dbReference type="NCBI Taxonomy" id="717774"/>
    <lineage>
        <taxon>Bacteria</taxon>
        <taxon>Pseudomonadati</taxon>
        <taxon>Pseudomonadota</taxon>
        <taxon>Gammaproteobacteria</taxon>
        <taxon>Oceanospirillales</taxon>
        <taxon>Oceanospirillaceae</taxon>
        <taxon>Marinomonas</taxon>
    </lineage>
</organism>
<dbReference type="PANTHER" id="PTHR43877:SF2">
    <property type="entry name" value="AMINOALKYLPHOSPHONATE N-ACETYLTRANSFERASE-RELATED"/>
    <property type="match status" value="1"/>
</dbReference>
<evidence type="ECO:0000256" key="2">
    <source>
        <dbReference type="ARBA" id="ARBA00023315"/>
    </source>
</evidence>
<dbReference type="Pfam" id="PF00583">
    <property type="entry name" value="Acetyltransf_1"/>
    <property type="match status" value="1"/>
</dbReference>
<name>F2JXR1_MARM1</name>
<dbReference type="OrthoDB" id="5292888at2"/>
<dbReference type="InterPro" id="IPR016181">
    <property type="entry name" value="Acyl_CoA_acyltransferase"/>
</dbReference>